<comment type="caution">
    <text evidence="1">The sequence shown here is derived from an EMBL/GenBank/DDBJ whole genome shotgun (WGS) entry which is preliminary data.</text>
</comment>
<accession>A0AAV4MYN6</accession>
<evidence type="ECO:0000313" key="1">
    <source>
        <dbReference type="EMBL" id="GIX77046.1"/>
    </source>
</evidence>
<proteinExistence type="predicted"/>
<dbReference type="EMBL" id="BPLR01002712">
    <property type="protein sequence ID" value="GIX77046.1"/>
    <property type="molecule type" value="Genomic_DNA"/>
</dbReference>
<reference evidence="1 2" key="1">
    <citation type="submission" date="2021-06" db="EMBL/GenBank/DDBJ databases">
        <title>Caerostris extrusa draft genome.</title>
        <authorList>
            <person name="Kono N."/>
            <person name="Arakawa K."/>
        </authorList>
    </citation>
    <scope>NUCLEOTIDE SEQUENCE [LARGE SCALE GENOMIC DNA]</scope>
</reference>
<gene>
    <name evidence="1" type="primary">SLC12A6_2</name>
    <name evidence="1" type="ORF">CEXT_305311</name>
</gene>
<sequence length="127" mass="13929">MNSTEDLVYQCDSYFEANDAKMIQAIPGLSSGVFWDNIAVRFRDKEIGYNNVLYTASRNLFSPSCTGIMAGSNRSGDLADAQNQSPLELWLPNSQHPLSIVPACFCSLVLTTISSSEISLAKVWAEI</sequence>
<keyword evidence="2" id="KW-1185">Reference proteome</keyword>
<evidence type="ECO:0000313" key="2">
    <source>
        <dbReference type="Proteomes" id="UP001054945"/>
    </source>
</evidence>
<protein>
    <submittedName>
        <fullName evidence="1">Solute carrier family 12 member 6</fullName>
    </submittedName>
</protein>
<organism evidence="1 2">
    <name type="scientific">Caerostris extrusa</name>
    <name type="common">Bark spider</name>
    <name type="synonym">Caerostris bankana</name>
    <dbReference type="NCBI Taxonomy" id="172846"/>
    <lineage>
        <taxon>Eukaryota</taxon>
        <taxon>Metazoa</taxon>
        <taxon>Ecdysozoa</taxon>
        <taxon>Arthropoda</taxon>
        <taxon>Chelicerata</taxon>
        <taxon>Arachnida</taxon>
        <taxon>Araneae</taxon>
        <taxon>Araneomorphae</taxon>
        <taxon>Entelegynae</taxon>
        <taxon>Araneoidea</taxon>
        <taxon>Araneidae</taxon>
        <taxon>Caerostris</taxon>
    </lineage>
</organism>
<dbReference type="AlphaFoldDB" id="A0AAV4MYN6"/>
<name>A0AAV4MYN6_CAEEX</name>
<dbReference type="Proteomes" id="UP001054945">
    <property type="component" value="Unassembled WGS sequence"/>
</dbReference>